<reference evidence="3 4" key="1">
    <citation type="submission" date="2018-08" db="EMBL/GenBank/DDBJ databases">
        <title>Bacillus chawlae sp. nov., Bacillus glennii sp. nov., and Bacillus saganii sp. nov. Isolated from the Vehicle Assembly Building at Kennedy Space Center where the Viking Spacecraft were Assembled.</title>
        <authorList>
            <person name="Seuylemezian A."/>
            <person name="Vaishampayan P."/>
        </authorList>
    </citation>
    <scope>NUCLEOTIDE SEQUENCE [LARGE SCALE GENOMIC DNA]</scope>
    <source>
        <strain evidence="3 4">V47-23a</strain>
    </source>
</reference>
<comment type="caution">
    <text evidence="3">The sequence shown here is derived from an EMBL/GenBank/DDBJ whole genome shotgun (WGS) entry which is preliminary data.</text>
</comment>
<accession>A0A372LC99</accession>
<sequence length="157" mass="17980">MRKRLSFILLTILPVMIAGCVNKQNTNTEQPPEIVEVDIQLPEKIEPNEETNLKVKVTQGAEAVKDADEVKFEIWDANKEEKSVFLEATHEKEGIYTVKNIFKTDGIYFVQSHVTARGLHTMPKKSFIVGYVTDELIREFEKNSQLVHESKEDGTHH</sequence>
<feature type="chain" id="PRO_5016854046" description="YtkA-like domain-containing protein" evidence="1">
    <location>
        <begin position="24"/>
        <end position="157"/>
    </location>
</feature>
<evidence type="ECO:0000256" key="1">
    <source>
        <dbReference type="SAM" id="SignalP"/>
    </source>
</evidence>
<protein>
    <recommendedName>
        <fullName evidence="2">YtkA-like domain-containing protein</fullName>
    </recommendedName>
</protein>
<proteinExistence type="predicted"/>
<dbReference type="InterPro" id="IPR032693">
    <property type="entry name" value="YtkA-like_dom"/>
</dbReference>
<dbReference type="EMBL" id="QVTE01000073">
    <property type="protein sequence ID" value="RFU62605.1"/>
    <property type="molecule type" value="Genomic_DNA"/>
</dbReference>
<evidence type="ECO:0000313" key="4">
    <source>
        <dbReference type="Proteomes" id="UP000264541"/>
    </source>
</evidence>
<keyword evidence="4" id="KW-1185">Reference proteome</keyword>
<name>A0A372LC99_9BACI</name>
<evidence type="ECO:0000313" key="3">
    <source>
        <dbReference type="EMBL" id="RFU62605.1"/>
    </source>
</evidence>
<dbReference type="AlphaFoldDB" id="A0A372LC99"/>
<dbReference type="Proteomes" id="UP000264541">
    <property type="component" value="Unassembled WGS sequence"/>
</dbReference>
<keyword evidence="1" id="KW-0732">Signal</keyword>
<feature type="signal peptide" evidence="1">
    <location>
        <begin position="1"/>
        <end position="23"/>
    </location>
</feature>
<dbReference type="RefSeq" id="WP_117328554.1">
    <property type="nucleotide sequence ID" value="NZ_QVTE01000073.1"/>
</dbReference>
<dbReference type="PROSITE" id="PS51257">
    <property type="entry name" value="PROKAR_LIPOPROTEIN"/>
    <property type="match status" value="1"/>
</dbReference>
<organism evidence="3 4">
    <name type="scientific">Peribacillus saganii</name>
    <dbReference type="NCBI Taxonomy" id="2303992"/>
    <lineage>
        <taxon>Bacteria</taxon>
        <taxon>Bacillati</taxon>
        <taxon>Bacillota</taxon>
        <taxon>Bacilli</taxon>
        <taxon>Bacillales</taxon>
        <taxon>Bacillaceae</taxon>
        <taxon>Peribacillus</taxon>
    </lineage>
</organism>
<dbReference type="Pfam" id="PF13115">
    <property type="entry name" value="YtkA"/>
    <property type="match status" value="1"/>
</dbReference>
<dbReference type="OrthoDB" id="2679563at2"/>
<gene>
    <name evidence="3" type="ORF">D0469_20390</name>
</gene>
<feature type="domain" description="YtkA-like" evidence="2">
    <location>
        <begin position="31"/>
        <end position="113"/>
    </location>
</feature>
<evidence type="ECO:0000259" key="2">
    <source>
        <dbReference type="Pfam" id="PF13115"/>
    </source>
</evidence>